<proteinExistence type="predicted"/>
<dbReference type="Proteomes" id="UP000756921">
    <property type="component" value="Unassembled WGS sequence"/>
</dbReference>
<keyword evidence="3" id="KW-0479">Metal-binding</keyword>
<keyword evidence="4" id="KW-0378">Hydrolase</keyword>
<dbReference type="GO" id="GO:0046872">
    <property type="term" value="F:metal ion binding"/>
    <property type="evidence" value="ECO:0007669"/>
    <property type="project" value="UniProtKB-KW"/>
</dbReference>
<keyword evidence="5" id="KW-0862">Zinc</keyword>
<gene>
    <name evidence="8" type="ORF">PMIN01_01243</name>
</gene>
<dbReference type="EMBL" id="WJXW01000001">
    <property type="protein sequence ID" value="KAF9741704.1"/>
    <property type="molecule type" value="Genomic_DNA"/>
</dbReference>
<evidence type="ECO:0000256" key="4">
    <source>
        <dbReference type="ARBA" id="ARBA00022801"/>
    </source>
</evidence>
<organism evidence="8 9">
    <name type="scientific">Paraphaeosphaeria minitans</name>
    <dbReference type="NCBI Taxonomy" id="565426"/>
    <lineage>
        <taxon>Eukaryota</taxon>
        <taxon>Fungi</taxon>
        <taxon>Dikarya</taxon>
        <taxon>Ascomycota</taxon>
        <taxon>Pezizomycotina</taxon>
        <taxon>Dothideomycetes</taxon>
        <taxon>Pleosporomycetidae</taxon>
        <taxon>Pleosporales</taxon>
        <taxon>Massarineae</taxon>
        <taxon>Didymosphaeriaceae</taxon>
        <taxon>Paraphaeosphaeria</taxon>
    </lineage>
</organism>
<dbReference type="OrthoDB" id="2365600at2759"/>
<dbReference type="Gene3D" id="3.40.390.10">
    <property type="entry name" value="Collagenase (Catalytic Domain)"/>
    <property type="match status" value="1"/>
</dbReference>
<evidence type="ECO:0000256" key="2">
    <source>
        <dbReference type="ARBA" id="ARBA00022670"/>
    </source>
</evidence>
<dbReference type="GO" id="GO:0008237">
    <property type="term" value="F:metallopeptidase activity"/>
    <property type="evidence" value="ECO:0007669"/>
    <property type="project" value="UniProtKB-KW"/>
</dbReference>
<evidence type="ECO:0000313" key="8">
    <source>
        <dbReference type="EMBL" id="KAF9741704.1"/>
    </source>
</evidence>
<evidence type="ECO:0000256" key="7">
    <source>
        <dbReference type="SAM" id="MobiDB-lite"/>
    </source>
</evidence>
<dbReference type="PANTHER" id="PTHR15910">
    <property type="entry name" value="ARCHAEMETZINCIN"/>
    <property type="match status" value="1"/>
</dbReference>
<feature type="region of interest" description="Disordered" evidence="7">
    <location>
        <begin position="27"/>
        <end position="77"/>
    </location>
</feature>
<reference evidence="8" key="1">
    <citation type="journal article" date="2020" name="Mol. Plant Microbe Interact.">
        <title>Genome Sequence of the Biocontrol Agent Coniothyrium minitans strain Conio (IMI 134523).</title>
        <authorList>
            <person name="Patel D."/>
            <person name="Shittu T.A."/>
            <person name="Baroncelli R."/>
            <person name="Muthumeenakshi S."/>
            <person name="Osborne T.H."/>
            <person name="Janganan T.K."/>
            <person name="Sreenivasaprasad S."/>
        </authorList>
    </citation>
    <scope>NUCLEOTIDE SEQUENCE</scope>
    <source>
        <strain evidence="8">Conio</strain>
    </source>
</reference>
<dbReference type="InterPro" id="IPR024079">
    <property type="entry name" value="MetalloPept_cat_dom_sf"/>
</dbReference>
<evidence type="ECO:0000256" key="1">
    <source>
        <dbReference type="ARBA" id="ARBA00001947"/>
    </source>
</evidence>
<dbReference type="CDD" id="cd11375">
    <property type="entry name" value="Peptidase_M54"/>
    <property type="match status" value="1"/>
</dbReference>
<accession>A0A9P6GUB2</accession>
<feature type="region of interest" description="Disordered" evidence="7">
    <location>
        <begin position="125"/>
        <end position="163"/>
    </location>
</feature>
<dbReference type="AlphaFoldDB" id="A0A9P6GUB2"/>
<sequence>MVKRPSCSHSTLLFEPSAFAELAGFERSDQRTRIAATSKSGRGPPAARNKSQTTAWLSREAQKESQTYPAPLVLPHDALNYDPDGDEPAQSFRSWLNEKARNKVTPERRTLYVGAPPTIDGEVSFMKGWTTPNPAPGAASSEPPSKKPRAEKEAKATPSTALQSPTVDETIAYLRAFYHGLAVKPLPLDLRWTSWEHRNTGSKKRTEEPVDRIPKYVALAQDQDATRVRTRPAPDAAFAAQLNLDDILDAAIAMLPRDAYAVVLLVDHDVYESADDDFCAGRAYGGSRVSVVQSARYNPLLDATAGITRDHAWPASHCKSYVDSLCAVEEIEAKPATATQTRLSKSGPMRAAVDAVSKLVVSNSKADLEALWSSRVVRTVSHELGHCLCLAHCFYYACIMQSTASLVEDTRQSPFLCPVCDAKISHTLAVELQGGTEEDKKRWVRDRYSALKSFCEDGDRMEATLWAGFHAWLGHVMEDKD</sequence>
<evidence type="ECO:0000256" key="5">
    <source>
        <dbReference type="ARBA" id="ARBA00022833"/>
    </source>
</evidence>
<feature type="compositionally biased region" description="Basic and acidic residues" evidence="7">
    <location>
        <begin position="144"/>
        <end position="155"/>
    </location>
</feature>
<name>A0A9P6GUB2_9PLEO</name>
<evidence type="ECO:0000313" key="9">
    <source>
        <dbReference type="Proteomes" id="UP000756921"/>
    </source>
</evidence>
<keyword evidence="2 8" id="KW-0645">Protease</keyword>
<dbReference type="PANTHER" id="PTHR15910:SF1">
    <property type="entry name" value="ARCHAEMETZINCIN-2"/>
    <property type="match status" value="1"/>
</dbReference>
<dbReference type="SUPFAM" id="SSF55486">
    <property type="entry name" value="Metalloproteases ('zincins'), catalytic domain"/>
    <property type="match status" value="1"/>
</dbReference>
<dbReference type="InterPro" id="IPR012962">
    <property type="entry name" value="Pept_M54_archaemetzincn"/>
</dbReference>
<protein>
    <submittedName>
        <fullName evidence="8">Zn-dependent protease-like protein</fullName>
    </submittedName>
</protein>
<evidence type="ECO:0000256" key="6">
    <source>
        <dbReference type="ARBA" id="ARBA00023049"/>
    </source>
</evidence>
<dbReference type="Pfam" id="PF07998">
    <property type="entry name" value="Peptidase_M54"/>
    <property type="match status" value="1"/>
</dbReference>
<evidence type="ECO:0000256" key="3">
    <source>
        <dbReference type="ARBA" id="ARBA00022723"/>
    </source>
</evidence>
<keyword evidence="6" id="KW-0482">Metalloprotease</keyword>
<comment type="cofactor">
    <cofactor evidence="1">
        <name>Zn(2+)</name>
        <dbReference type="ChEBI" id="CHEBI:29105"/>
    </cofactor>
</comment>
<comment type="caution">
    <text evidence="8">The sequence shown here is derived from an EMBL/GenBank/DDBJ whole genome shotgun (WGS) entry which is preliminary data.</text>
</comment>
<dbReference type="GO" id="GO:0006508">
    <property type="term" value="P:proteolysis"/>
    <property type="evidence" value="ECO:0007669"/>
    <property type="project" value="UniProtKB-KW"/>
</dbReference>
<keyword evidence="9" id="KW-1185">Reference proteome</keyword>